<evidence type="ECO:0000313" key="16">
    <source>
        <dbReference type="EnsemblMetazoa" id="KAF7494763.1"/>
    </source>
</evidence>
<dbReference type="GO" id="GO:0030246">
    <property type="term" value="F:carbohydrate binding"/>
    <property type="evidence" value="ECO:0007669"/>
    <property type="project" value="UniProtKB-KW"/>
</dbReference>
<dbReference type="SMART" id="SM00303">
    <property type="entry name" value="GPS"/>
    <property type="match status" value="1"/>
</dbReference>
<feature type="transmembrane region" description="Helical" evidence="11">
    <location>
        <begin position="776"/>
        <end position="793"/>
    </location>
</feature>
<evidence type="ECO:0000256" key="7">
    <source>
        <dbReference type="ARBA" id="ARBA00022989"/>
    </source>
</evidence>
<evidence type="ECO:0000256" key="1">
    <source>
        <dbReference type="ARBA" id="ARBA00004651"/>
    </source>
</evidence>
<dbReference type="Gene3D" id="2.60.220.50">
    <property type="match status" value="1"/>
</dbReference>
<evidence type="ECO:0000259" key="13">
    <source>
        <dbReference type="PROSITE" id="PS50228"/>
    </source>
</evidence>
<feature type="transmembrane region" description="Helical" evidence="11">
    <location>
        <begin position="960"/>
        <end position="982"/>
    </location>
</feature>
<organism evidence="15">
    <name type="scientific">Sarcoptes scabiei</name>
    <name type="common">Itch mite</name>
    <name type="synonym">Acarus scabiei</name>
    <dbReference type="NCBI Taxonomy" id="52283"/>
    <lineage>
        <taxon>Eukaryota</taxon>
        <taxon>Metazoa</taxon>
        <taxon>Ecdysozoa</taxon>
        <taxon>Arthropoda</taxon>
        <taxon>Chelicerata</taxon>
        <taxon>Arachnida</taxon>
        <taxon>Acari</taxon>
        <taxon>Acariformes</taxon>
        <taxon>Sarcoptiformes</taxon>
        <taxon>Astigmata</taxon>
        <taxon>Psoroptidia</taxon>
        <taxon>Sarcoptoidea</taxon>
        <taxon>Sarcoptidae</taxon>
        <taxon>Sarcoptinae</taxon>
        <taxon>Sarcoptes</taxon>
    </lineage>
</organism>
<evidence type="ECO:0000256" key="3">
    <source>
        <dbReference type="ARBA" id="ARBA00022475"/>
    </source>
</evidence>
<dbReference type="OrthoDB" id="1100386at2759"/>
<dbReference type="InterPro" id="IPR057244">
    <property type="entry name" value="GAIN_B"/>
</dbReference>
<reference evidence="16" key="3">
    <citation type="submission" date="2022-06" db="UniProtKB">
        <authorList>
            <consortium name="EnsemblMetazoa"/>
        </authorList>
    </citation>
    <scope>IDENTIFICATION</scope>
</reference>
<evidence type="ECO:0000256" key="9">
    <source>
        <dbReference type="ARBA" id="ARBA00023157"/>
    </source>
</evidence>
<keyword evidence="8 11" id="KW-0472">Membrane</keyword>
<dbReference type="Gene3D" id="1.20.1070.10">
    <property type="entry name" value="Rhodopsin 7-helix transmembrane proteins"/>
    <property type="match status" value="1"/>
</dbReference>
<evidence type="ECO:0000256" key="2">
    <source>
        <dbReference type="ARBA" id="ARBA00010933"/>
    </source>
</evidence>
<evidence type="ECO:0000259" key="14">
    <source>
        <dbReference type="PROSITE" id="PS50261"/>
    </source>
</evidence>
<evidence type="ECO:0000256" key="10">
    <source>
        <dbReference type="SAM" id="MobiDB-lite"/>
    </source>
</evidence>
<dbReference type="FunFam" id="2.60.120.740:FF:000001">
    <property type="entry name" value="Adhesion G protein-coupled receptor L2"/>
    <property type="match status" value="1"/>
</dbReference>
<dbReference type="PROSITE" id="PS50221">
    <property type="entry name" value="GAIN_B"/>
    <property type="match status" value="1"/>
</dbReference>
<keyword evidence="9" id="KW-1015">Disulfide bond</keyword>
<feature type="transmembrane region" description="Helical" evidence="11">
    <location>
        <begin position="799"/>
        <end position="821"/>
    </location>
</feature>
<feature type="transmembrane region" description="Helical" evidence="11">
    <location>
        <begin position="880"/>
        <end position="907"/>
    </location>
</feature>
<feature type="domain" description="SUEL-type lectin" evidence="13">
    <location>
        <begin position="105"/>
        <end position="194"/>
    </location>
</feature>
<gene>
    <name evidence="15" type="ORF">SSS_5973</name>
</gene>
<name>A0A834RDP5_SARSC</name>
<feature type="region of interest" description="Disordered" evidence="10">
    <location>
        <begin position="1373"/>
        <end position="1398"/>
    </location>
</feature>
<dbReference type="EnsemblMetazoa" id="SSS_5973s_mrna">
    <property type="protein sequence ID" value="KAF7494763.1"/>
    <property type="gene ID" value="SSS_5973"/>
</dbReference>
<feature type="compositionally biased region" description="Low complexity" evidence="10">
    <location>
        <begin position="1264"/>
        <end position="1281"/>
    </location>
</feature>
<dbReference type="InterPro" id="IPR001879">
    <property type="entry name" value="GPCR_2_extracellular_dom"/>
</dbReference>
<dbReference type="GO" id="GO:0004930">
    <property type="term" value="F:G protein-coupled receptor activity"/>
    <property type="evidence" value="ECO:0007669"/>
    <property type="project" value="InterPro"/>
</dbReference>
<feature type="region of interest" description="Disordered" evidence="10">
    <location>
        <begin position="1257"/>
        <end position="1281"/>
    </location>
</feature>
<dbReference type="InterPro" id="IPR000203">
    <property type="entry name" value="GPS"/>
</dbReference>
<dbReference type="Pfam" id="PF16489">
    <property type="entry name" value="GAIN"/>
    <property type="match status" value="1"/>
</dbReference>
<dbReference type="InterPro" id="IPR000922">
    <property type="entry name" value="Lectin_gal-bd_dom"/>
</dbReference>
<keyword evidence="5" id="KW-0732">Signal</keyword>
<protein>
    <submittedName>
        <fullName evidence="15">Latrophilin Cirl</fullName>
    </submittedName>
</protein>
<dbReference type="GO" id="GO:0007166">
    <property type="term" value="P:cell surface receptor signaling pathway"/>
    <property type="evidence" value="ECO:0007669"/>
    <property type="project" value="InterPro"/>
</dbReference>
<evidence type="ECO:0000256" key="8">
    <source>
        <dbReference type="ARBA" id="ARBA00023136"/>
    </source>
</evidence>
<evidence type="ECO:0000313" key="15">
    <source>
        <dbReference type="EMBL" id="KAF7494763.1"/>
    </source>
</evidence>
<dbReference type="Pfam" id="PF02140">
    <property type="entry name" value="SUEL_Lectin"/>
    <property type="match status" value="1"/>
</dbReference>
<proteinExistence type="inferred from homology"/>
<evidence type="ECO:0000256" key="11">
    <source>
        <dbReference type="SAM" id="Phobius"/>
    </source>
</evidence>
<evidence type="ECO:0000256" key="4">
    <source>
        <dbReference type="ARBA" id="ARBA00022692"/>
    </source>
</evidence>
<feature type="domain" description="GAIN-B" evidence="12">
    <location>
        <begin position="547"/>
        <end position="727"/>
    </location>
</feature>
<keyword evidence="3" id="KW-1003">Cell membrane</keyword>
<dbReference type="InterPro" id="IPR043159">
    <property type="entry name" value="Lectin_gal-bd_sf"/>
</dbReference>
<dbReference type="InterPro" id="IPR036445">
    <property type="entry name" value="GPCR_2_extracell_dom_sf"/>
</dbReference>
<dbReference type="PROSITE" id="PS50261">
    <property type="entry name" value="G_PROTEIN_RECEP_F2_4"/>
    <property type="match status" value="1"/>
</dbReference>
<feature type="transmembrane region" description="Helical" evidence="11">
    <location>
        <begin position="842"/>
        <end position="868"/>
    </location>
</feature>
<dbReference type="PROSITE" id="PS50228">
    <property type="entry name" value="SUEL_LECTIN"/>
    <property type="match status" value="1"/>
</dbReference>
<dbReference type="InterPro" id="IPR032471">
    <property type="entry name" value="AGRL2-4_GAIN_subdom_A"/>
</dbReference>
<keyword evidence="17" id="KW-1185">Reference proteome</keyword>
<comment type="similarity">
    <text evidence="2">Belongs to the G-protein coupled receptor 2 family. LN-TM7 subfamily.</text>
</comment>
<keyword evidence="6" id="KW-0430">Lectin</keyword>
<evidence type="ECO:0000313" key="17">
    <source>
        <dbReference type="Proteomes" id="UP000070412"/>
    </source>
</evidence>
<dbReference type="PANTHER" id="PTHR12011:SF347">
    <property type="entry name" value="FI21270P1-RELATED"/>
    <property type="match status" value="1"/>
</dbReference>
<accession>A0A834RDP5</accession>
<reference evidence="17" key="1">
    <citation type="journal article" date="2020" name="PLoS Negl. Trop. Dis.">
        <title>High-quality nuclear genome for Sarcoptes scabiei-A critical resource for a neglected parasite.</title>
        <authorList>
            <person name="Korhonen P.K."/>
            <person name="Gasser R.B."/>
            <person name="Ma G."/>
            <person name="Wang T."/>
            <person name="Stroehlein A.J."/>
            <person name="Young N.D."/>
            <person name="Ang C.S."/>
            <person name="Fernando D.D."/>
            <person name="Lu H.C."/>
            <person name="Taylor S."/>
            <person name="Reynolds S.L."/>
            <person name="Mofiz E."/>
            <person name="Najaraj S.H."/>
            <person name="Gowda H."/>
            <person name="Madugundu A."/>
            <person name="Renuse S."/>
            <person name="Holt D."/>
            <person name="Pandey A."/>
            <person name="Papenfuss A.T."/>
            <person name="Fischer K."/>
        </authorList>
    </citation>
    <scope>NUCLEOTIDE SEQUENCE [LARGE SCALE GENOMIC DNA]</scope>
</reference>
<comment type="subcellular location">
    <subcellularLocation>
        <location evidence="1">Cell membrane</location>
        <topology evidence="1">Multi-pass membrane protein</topology>
    </subcellularLocation>
</comment>
<dbReference type="SMART" id="SM00008">
    <property type="entry name" value="HormR"/>
    <property type="match status" value="1"/>
</dbReference>
<evidence type="ECO:0000256" key="5">
    <source>
        <dbReference type="ARBA" id="ARBA00022729"/>
    </source>
</evidence>
<dbReference type="Proteomes" id="UP000070412">
    <property type="component" value="Unassembled WGS sequence"/>
</dbReference>
<dbReference type="PANTHER" id="PTHR12011">
    <property type="entry name" value="ADHESION G-PROTEIN COUPLED RECEPTOR"/>
    <property type="match status" value="1"/>
</dbReference>
<dbReference type="Gene3D" id="2.60.120.740">
    <property type="match status" value="1"/>
</dbReference>
<dbReference type="InterPro" id="IPR046338">
    <property type="entry name" value="GAIN_dom_sf"/>
</dbReference>
<dbReference type="EMBL" id="WVUK01000052">
    <property type="protein sequence ID" value="KAF7494763.1"/>
    <property type="molecule type" value="Genomic_DNA"/>
</dbReference>
<dbReference type="GO" id="GO:0005886">
    <property type="term" value="C:plasma membrane"/>
    <property type="evidence" value="ECO:0007669"/>
    <property type="project" value="UniProtKB-SubCell"/>
</dbReference>
<feature type="compositionally biased region" description="Low complexity" evidence="10">
    <location>
        <begin position="1375"/>
        <end position="1390"/>
    </location>
</feature>
<dbReference type="CDD" id="cd22830">
    <property type="entry name" value="Gal_Rha_Lectin_dCirl"/>
    <property type="match status" value="1"/>
</dbReference>
<dbReference type="Pfam" id="PF01825">
    <property type="entry name" value="GPS"/>
    <property type="match status" value="1"/>
</dbReference>
<feature type="domain" description="G-protein coupled receptors family 2 profile 2" evidence="14">
    <location>
        <begin position="737"/>
        <end position="907"/>
    </location>
</feature>
<sequence>MSFFTSSSIKYRRWIADQMEWFRPFHNHYDNDDGGDDEDELIIPHQNQIIDIKELRKSKKKRMKDTPRSIIFSYTFSLLVILSSILLSTIDARRPARIQYKTTYACEHRELHLQCDPNESIHLVRANYGRFSLSICNDGGRLDLSVMCMSFRSFLIMSDRCSNKQNCSVTVSSQLFDDPCPGTAKYLEVQYHCVQGSSSSTVESVSGPIIPNNSIVQSSTRKPTTLDIPSSSFVLNNSSTKTESNNNIIDSIVPITDPNVENLDNSISFSSSSDSPLQSIANDQTNGHKNALPSFDVNNNMPFTLAPLMPLNSPDSDFSLDQSPIPNVFFQPNSDNSLQSVYMDSVDDLCPSALIRGLFWNSIRKNEVTSQKCPGGTLGVVKWSCMFNPELGVAEWYPPRPDFTECRSIWLENLAGQLNNREPVIKIASELALMTSSKLLYSEDLIKIASIINKFLENAVTSIQNVQTIEVWHRHQVLKELLMFIVEIISNLLGNIQDDAWLDLSIINRKEIASSFIRSLEKSALLLAENTNHDGSTAIAKPNVLVSVHVLDTRMPISLQFPTYEDTTGTNDWARMEDSIFLPAQSLVDHTQGGLAKVSFFAYYRIEDLLKPSPQNDFEKFNMVNQLMSKNLSLGSYSINSHVIGAALSQNEPIHQHPIALSQPVTIVLRHTQVENISNQQCVYWNNELQNWLTDGCWTESSNLTHTVCMCNHLTHFALLSEIKTISDQIEPINNLGRFLVIISCSISTIVLLMITILIFLTPIGNKVSASINRNLYATLLFAQIIYILVLNLSENISIFASILATLHYFLLATFCWTFFASFDIYINVNLIYEHFKSSKRLWWYFSFAYLSPLLIVIVCLSPIPSYYCDFLRLNPANNYIYLTFIGPFIALILGSSVFVLFAYVIIRNHSVSATTIKCFEDIRVGGCKNLISWISILTLLQSINWSSAFAYLFFQESQIVSALFAIINLSFAIFLALFCLLKTDNIQHSKLFRYLPFSFCNDRPTSQLSTKHSTTSDCYSTRPVVTQITPTQVNGMTLGHLGTQSPTAISPVSMSPCITQVQPLPISHSTQWNCQQQGLVHLANNKNNIFRPQDPQSILAQQQQQELNTLLFNYADKNDIEQRNQEPNTECNNSKLVDGFSLRKNTKNDCDSGHQSLKHFKRHPQQSMMMIGENRFTIQRPLHHHPANIDHIYESIDSDSLASIALSEYNRQIQYNNSSGCSQLYSPTNYHRSKSTVNEDDLSQSSIYDDKPLLMNVNHSNQSSMNGIGASSNNGNSGQSLLQNIKSKRLFMPQQFNTSSTSNSQQHGHSNLLWHLTKDNPLPDLLQKSNLANFNPQSLDSPKQSFQIVPNSQIANNLLVAYSGDSKIRNKVITSTSPPASSTPSSSTSNQNPFINQ</sequence>
<dbReference type="InterPro" id="IPR017981">
    <property type="entry name" value="GPCR_2-like_7TM"/>
</dbReference>
<evidence type="ECO:0000256" key="6">
    <source>
        <dbReference type="ARBA" id="ARBA00022734"/>
    </source>
</evidence>
<feature type="transmembrane region" description="Helical" evidence="11">
    <location>
        <begin position="931"/>
        <end position="954"/>
    </location>
</feature>
<reference evidence="15" key="2">
    <citation type="submission" date="2020-01" db="EMBL/GenBank/DDBJ databases">
        <authorList>
            <person name="Korhonen P.K.K."/>
            <person name="Guangxu M.G."/>
            <person name="Wang T.W."/>
            <person name="Stroehlein A.J.S."/>
            <person name="Young N.D."/>
            <person name="Ang C.-S.A."/>
            <person name="Fernando D.W.F."/>
            <person name="Lu H.L."/>
            <person name="Taylor S.T."/>
            <person name="Ehtesham M.E.M."/>
            <person name="Najaraj S.H.N."/>
            <person name="Harsha G.H.G."/>
            <person name="Madugundu A.M."/>
            <person name="Renuse S.R."/>
            <person name="Holt D.H."/>
            <person name="Pandey A.P."/>
            <person name="Papenfuss A.P."/>
            <person name="Gasser R.B.G."/>
            <person name="Fischer K.F."/>
        </authorList>
    </citation>
    <scope>NUCLEOTIDE SEQUENCE</scope>
    <source>
        <strain evidence="15">SSS_KF_BRIS2020</strain>
    </source>
</reference>
<keyword evidence="4 11" id="KW-0812">Transmembrane</keyword>
<dbReference type="Gene3D" id="4.10.1240.10">
    <property type="entry name" value="GPCR, family 2, extracellular hormone receptor domain"/>
    <property type="match status" value="1"/>
</dbReference>
<feature type="transmembrane region" description="Helical" evidence="11">
    <location>
        <begin position="69"/>
        <end position="90"/>
    </location>
</feature>
<evidence type="ECO:0000259" key="12">
    <source>
        <dbReference type="PROSITE" id="PS50221"/>
    </source>
</evidence>
<keyword evidence="7 11" id="KW-1133">Transmembrane helix</keyword>
<feature type="transmembrane region" description="Helical" evidence="11">
    <location>
        <begin position="739"/>
        <end position="764"/>
    </location>
</feature>
<dbReference type="Gene3D" id="1.25.40.610">
    <property type="match status" value="1"/>
</dbReference>